<dbReference type="OrthoDB" id="9934797at2759"/>
<dbReference type="OMA" id="IPRCRAT"/>
<feature type="region of interest" description="Disordered" evidence="1">
    <location>
        <begin position="1"/>
        <end position="133"/>
    </location>
</feature>
<accession>A0A3B4CVQ0</accession>
<organism evidence="2 3">
    <name type="scientific">Pygocentrus nattereri</name>
    <name type="common">Red-bellied piranha</name>
    <dbReference type="NCBI Taxonomy" id="42514"/>
    <lineage>
        <taxon>Eukaryota</taxon>
        <taxon>Metazoa</taxon>
        <taxon>Chordata</taxon>
        <taxon>Craniata</taxon>
        <taxon>Vertebrata</taxon>
        <taxon>Euteleostomi</taxon>
        <taxon>Actinopterygii</taxon>
        <taxon>Neopterygii</taxon>
        <taxon>Teleostei</taxon>
        <taxon>Ostariophysi</taxon>
        <taxon>Characiformes</taxon>
        <taxon>Characoidei</taxon>
        <taxon>Pygocentrus</taxon>
    </lineage>
</organism>
<dbReference type="PANTHER" id="PTHR32014:SF3">
    <property type="entry name" value="BCL2-MODIFYING FACTOR 2"/>
    <property type="match status" value="1"/>
</dbReference>
<name>A0A3B4CVQ0_PYGNA</name>
<dbReference type="GO" id="GO:0006915">
    <property type="term" value="P:apoptotic process"/>
    <property type="evidence" value="ECO:0007669"/>
    <property type="project" value="InterPro"/>
</dbReference>
<proteinExistence type="predicted"/>
<dbReference type="PANTHER" id="PTHR32014">
    <property type="entry name" value="BCL-2-MODIFYING FACTOR"/>
    <property type="match status" value="1"/>
</dbReference>
<dbReference type="Pfam" id="PF15185">
    <property type="entry name" value="BMF"/>
    <property type="match status" value="1"/>
</dbReference>
<dbReference type="GO" id="GO:0043065">
    <property type="term" value="P:positive regulation of apoptotic process"/>
    <property type="evidence" value="ECO:0007669"/>
    <property type="project" value="TreeGrafter"/>
</dbReference>
<evidence type="ECO:0000313" key="3">
    <source>
        <dbReference type="Proteomes" id="UP001501920"/>
    </source>
</evidence>
<evidence type="ECO:0000256" key="1">
    <source>
        <dbReference type="SAM" id="MobiDB-lite"/>
    </source>
</evidence>
<feature type="compositionally biased region" description="Polar residues" evidence="1">
    <location>
        <begin position="25"/>
        <end position="37"/>
    </location>
</feature>
<dbReference type="STRING" id="42514.ENSPNAP00000015418"/>
<dbReference type="GO" id="GO:0010507">
    <property type="term" value="P:negative regulation of autophagy"/>
    <property type="evidence" value="ECO:0007669"/>
    <property type="project" value="TreeGrafter"/>
</dbReference>
<dbReference type="GO" id="GO:0016459">
    <property type="term" value="C:myosin complex"/>
    <property type="evidence" value="ECO:0007669"/>
    <property type="project" value="TreeGrafter"/>
</dbReference>
<protein>
    <submittedName>
        <fullName evidence="2">Uncharacterized protein</fullName>
    </submittedName>
</protein>
<keyword evidence="3" id="KW-1185">Reference proteome</keyword>
<dbReference type="InterPro" id="IPR028192">
    <property type="entry name" value="BMF"/>
</dbReference>
<dbReference type="Proteomes" id="UP001501920">
    <property type="component" value="Chromosome 4"/>
</dbReference>
<evidence type="ECO:0000313" key="2">
    <source>
        <dbReference type="Ensembl" id="ENSPNAP00000015418.2"/>
    </source>
</evidence>
<dbReference type="Ensembl" id="ENSPNAT00000023612.2">
    <property type="protein sequence ID" value="ENSPNAP00000015418.2"/>
    <property type="gene ID" value="ENSPNAG00000021448.2"/>
</dbReference>
<dbReference type="GeneTree" id="ENSGT00940000173326"/>
<dbReference type="AlphaFoldDB" id="A0A3B4CVQ0"/>
<reference evidence="2 3" key="1">
    <citation type="submission" date="2020-10" db="EMBL/GenBank/DDBJ databases">
        <title>Pygocentrus nattereri (red-bellied piranha) genome, fPygNat1, primary haplotype.</title>
        <authorList>
            <person name="Myers G."/>
            <person name="Meyer A."/>
            <person name="Karagic N."/>
            <person name="Pippel M."/>
            <person name="Winkler S."/>
            <person name="Tracey A."/>
            <person name="Wood J."/>
            <person name="Formenti G."/>
            <person name="Howe K."/>
            <person name="Fedrigo O."/>
            <person name="Jarvis E.D."/>
        </authorList>
    </citation>
    <scope>NUCLEOTIDE SEQUENCE [LARGE SCALE GENOMIC DNA]</scope>
</reference>
<reference evidence="2" key="2">
    <citation type="submission" date="2025-08" db="UniProtKB">
        <authorList>
            <consortium name="Ensembl"/>
        </authorList>
    </citation>
    <scope>IDENTIFICATION</scope>
</reference>
<sequence>MEDEEEDLPLPSHCCGRPLEDRATTNRATLSDNSTPSSGGGGRMPLLQTIPRCRATGSATAPPCGTAGPLHRPLPTGSAEETRALLHSDPGFAPHFPATSEPNLPAAREEEQEQEEEGEGRPEGKEEDAQEGMSVEVQIGRKLREIGDQFQQEHLETVRTMIGRLYSYTYTVILRSALHLNSLSSLSMAQD</sequence>
<reference evidence="2" key="3">
    <citation type="submission" date="2025-09" db="UniProtKB">
        <authorList>
            <consortium name="Ensembl"/>
        </authorList>
    </citation>
    <scope>IDENTIFICATION</scope>
</reference>